<evidence type="ECO:0000256" key="1">
    <source>
        <dbReference type="ARBA" id="ARBA00004651"/>
    </source>
</evidence>
<dbReference type="FunFam" id="1.20.1070.10:FF:000005">
    <property type="entry name" value="Olfactory receptor"/>
    <property type="match status" value="1"/>
</dbReference>
<reference evidence="14" key="2">
    <citation type="submission" date="2025-08" db="UniProtKB">
        <authorList>
            <consortium name="Ensembl"/>
        </authorList>
    </citation>
    <scope>IDENTIFICATION</scope>
</reference>
<keyword evidence="3" id="KW-0716">Sensory transduction</keyword>
<dbReference type="EMBL" id="AGTP01117010">
    <property type="status" value="NOT_ANNOTATED_CDS"/>
    <property type="molecule type" value="Genomic_DNA"/>
</dbReference>
<dbReference type="RefSeq" id="XP_005341980.2">
    <property type="nucleotide sequence ID" value="XM_005341923.2"/>
</dbReference>
<evidence type="ECO:0000256" key="2">
    <source>
        <dbReference type="ARBA" id="ARBA00022475"/>
    </source>
</evidence>
<dbReference type="GeneID" id="101968516"/>
<dbReference type="PRINTS" id="PR00245">
    <property type="entry name" value="OLFACTORYR"/>
</dbReference>
<gene>
    <name evidence="14" type="primary">LOC101968516</name>
</gene>
<evidence type="ECO:0000256" key="7">
    <source>
        <dbReference type="ARBA" id="ARBA00023040"/>
    </source>
</evidence>
<dbReference type="Proteomes" id="UP000005215">
    <property type="component" value="Unassembled WGS sequence"/>
</dbReference>
<comment type="subcellular location">
    <subcellularLocation>
        <location evidence="1">Cell membrane</location>
        <topology evidence="1">Multi-pass membrane protein</topology>
    </subcellularLocation>
</comment>
<keyword evidence="8 12" id="KW-0472">Membrane</keyword>
<feature type="transmembrane region" description="Helical" evidence="12">
    <location>
        <begin position="339"/>
        <end position="363"/>
    </location>
</feature>
<evidence type="ECO:0000256" key="11">
    <source>
        <dbReference type="RuleBase" id="RU000688"/>
    </source>
</evidence>
<feature type="transmembrane region" description="Helical" evidence="12">
    <location>
        <begin position="202"/>
        <end position="224"/>
    </location>
</feature>
<evidence type="ECO:0000256" key="5">
    <source>
        <dbReference type="ARBA" id="ARBA00022725"/>
    </source>
</evidence>
<accession>I3N815</accession>
<dbReference type="eggNOG" id="ENOG502T9MB">
    <property type="taxonomic scope" value="Eukaryota"/>
</dbReference>
<dbReference type="KEGG" id="iti:101968516"/>
<feature type="domain" description="G-protein coupled receptors family 1 profile" evidence="13">
    <location>
        <begin position="183"/>
        <end position="432"/>
    </location>
</feature>
<keyword evidence="2" id="KW-1003">Cell membrane</keyword>
<organism evidence="14 15">
    <name type="scientific">Ictidomys tridecemlineatus</name>
    <name type="common">Thirteen-lined ground squirrel</name>
    <name type="synonym">Spermophilus tridecemlineatus</name>
    <dbReference type="NCBI Taxonomy" id="43179"/>
    <lineage>
        <taxon>Eukaryota</taxon>
        <taxon>Metazoa</taxon>
        <taxon>Chordata</taxon>
        <taxon>Craniata</taxon>
        <taxon>Vertebrata</taxon>
        <taxon>Euteleostomi</taxon>
        <taxon>Mammalia</taxon>
        <taxon>Eutheria</taxon>
        <taxon>Euarchontoglires</taxon>
        <taxon>Glires</taxon>
        <taxon>Rodentia</taxon>
        <taxon>Sciuromorpha</taxon>
        <taxon>Sciuridae</taxon>
        <taxon>Xerinae</taxon>
        <taxon>Marmotini</taxon>
        <taxon>Ictidomys</taxon>
    </lineage>
</organism>
<reference evidence="15" key="1">
    <citation type="submission" date="2011-11" db="EMBL/GenBank/DDBJ databases">
        <title>The Draft Genome of Spermophilus tridecemlineatus.</title>
        <authorList>
            <consortium name="The Broad Institute Genome Assembly &amp; Analysis Group"/>
            <consortium name="Computational R&amp;D Group"/>
            <consortium name="and Sequencing Platform"/>
            <person name="Di Palma F."/>
            <person name="Alfoldi J."/>
            <person name="Johnson J."/>
            <person name="Berlin A."/>
            <person name="Gnerre S."/>
            <person name="Jaffe D."/>
            <person name="MacCallum I."/>
            <person name="Young S."/>
            <person name="Walker B.J."/>
            <person name="Lindblad-Toh K."/>
        </authorList>
    </citation>
    <scope>NUCLEOTIDE SEQUENCE [LARGE SCALE GENOMIC DNA]</scope>
</reference>
<dbReference type="SUPFAM" id="SSF81321">
    <property type="entry name" value="Family A G protein-coupled receptor-like"/>
    <property type="match status" value="1"/>
</dbReference>
<evidence type="ECO:0000256" key="3">
    <source>
        <dbReference type="ARBA" id="ARBA00022606"/>
    </source>
</evidence>
<dbReference type="PANTHER" id="PTHR26453">
    <property type="entry name" value="OLFACTORY RECEPTOR"/>
    <property type="match status" value="1"/>
</dbReference>
<evidence type="ECO:0000313" key="14">
    <source>
        <dbReference type="Ensembl" id="ENSSTOP00000020511.2"/>
    </source>
</evidence>
<feature type="transmembrane region" description="Helical" evidence="12">
    <location>
        <begin position="383"/>
        <end position="401"/>
    </location>
</feature>
<keyword evidence="15" id="KW-1185">Reference proteome</keyword>
<dbReference type="Ensembl" id="ENSSTOT00000025901.2">
    <property type="protein sequence ID" value="ENSSTOP00000020511.2"/>
    <property type="gene ID" value="ENSSTOG00000025625.2"/>
</dbReference>
<dbReference type="HOGENOM" id="CLU_012526_8_1_1"/>
<keyword evidence="10 11" id="KW-0807">Transducer</keyword>
<reference evidence="14" key="3">
    <citation type="submission" date="2025-09" db="UniProtKB">
        <authorList>
            <consortium name="Ensembl"/>
        </authorList>
    </citation>
    <scope>IDENTIFICATION</scope>
</reference>
<keyword evidence="6 12" id="KW-1133">Transmembrane helix</keyword>
<evidence type="ECO:0000256" key="4">
    <source>
        <dbReference type="ARBA" id="ARBA00022692"/>
    </source>
</evidence>
<evidence type="ECO:0000256" key="12">
    <source>
        <dbReference type="SAM" id="Phobius"/>
    </source>
</evidence>
<keyword evidence="5" id="KW-0552">Olfaction</keyword>
<evidence type="ECO:0000256" key="8">
    <source>
        <dbReference type="ARBA" id="ARBA00023136"/>
    </source>
</evidence>
<dbReference type="InterPro" id="IPR017452">
    <property type="entry name" value="GPCR_Rhodpsn_7TM"/>
</dbReference>
<feature type="transmembrane region" description="Helical" evidence="12">
    <location>
        <begin position="167"/>
        <end position="190"/>
    </location>
</feature>
<dbReference type="CDD" id="cd15947">
    <property type="entry name" value="7tmA_OR2B-like"/>
    <property type="match status" value="1"/>
</dbReference>
<proteinExistence type="inferred from homology"/>
<protein>
    <submittedName>
        <fullName evidence="14">Olfactory receptor 2B11-like</fullName>
    </submittedName>
</protein>
<evidence type="ECO:0000259" key="13">
    <source>
        <dbReference type="PROSITE" id="PS50262"/>
    </source>
</evidence>
<evidence type="ECO:0000313" key="15">
    <source>
        <dbReference type="Proteomes" id="UP000005215"/>
    </source>
</evidence>
<dbReference type="FunCoup" id="I3N815">
    <property type="interactions" value="618"/>
</dbReference>
<dbReference type="Gene3D" id="1.20.1070.10">
    <property type="entry name" value="Rhodopsin 7-helix transmembrane proteins"/>
    <property type="match status" value="1"/>
</dbReference>
<dbReference type="PRINTS" id="PR00237">
    <property type="entry name" value="GPCRRHODOPSN"/>
</dbReference>
<dbReference type="GeneTree" id="ENSGT01150000286913"/>
<evidence type="ECO:0000256" key="6">
    <source>
        <dbReference type="ARBA" id="ARBA00022989"/>
    </source>
</evidence>
<dbReference type="InterPro" id="IPR000725">
    <property type="entry name" value="Olfact_rcpt"/>
</dbReference>
<name>I3N815_ICTTR</name>
<dbReference type="Pfam" id="PF13853">
    <property type="entry name" value="7tm_4"/>
    <property type="match status" value="1"/>
</dbReference>
<sequence length="456" mass="51829">MTNLVLRRWLRLVIKFSTYVLGVISRKHGKKCLCRQTYYFLLLLKVFKALIPKVRSRELLNLKKVWEESSQSLRRRTLPPLTPLSLIWDSARVSRSLPLIPWRSQPPPVPGARDPQTHHYAHRPSPAFPQAPSLAGLFFQNSMKHMKESFPVDFILMGLTKYPWLDFPLFFVLLVSYMFTLLGNIAIILVSQLDSQLQNPMYFFLTNLSFLDLCFTTTTVPQMLFNLGGPNKNITYIGCMAQAYIFHWLGCTECILLGIMALDRYVAVCKPLRYSVIMDHKLCLQLSSTAWLTGLANSLLQSTLTLQLPLCGNQALDHFFCELPGLIKMACGDTIINEIILAVVATLLIMGPLSMILISYTYIARAVFRIPSTSGRLKAFNTCSSHLLVVSLFYGPGIYIYMQPSGDGSQDLIKVLTLFYCVITPMANPFIYTLRNKEVIEAMRKFLRKAISSKRI</sequence>
<dbReference type="InParanoid" id="I3N815"/>
<feature type="transmembrane region" description="Helical" evidence="12">
    <location>
        <begin position="244"/>
        <end position="262"/>
    </location>
</feature>
<feature type="transmembrane region" description="Helical" evidence="12">
    <location>
        <begin position="282"/>
        <end position="300"/>
    </location>
</feature>
<dbReference type="GO" id="GO:0005886">
    <property type="term" value="C:plasma membrane"/>
    <property type="evidence" value="ECO:0007669"/>
    <property type="project" value="UniProtKB-SubCell"/>
</dbReference>
<dbReference type="GO" id="GO:0004930">
    <property type="term" value="F:G protein-coupled receptor activity"/>
    <property type="evidence" value="ECO:0007669"/>
    <property type="project" value="UniProtKB-KW"/>
</dbReference>
<dbReference type="OrthoDB" id="6144223at2759"/>
<keyword evidence="4 11" id="KW-0812">Transmembrane</keyword>
<dbReference type="InterPro" id="IPR000276">
    <property type="entry name" value="GPCR_Rhodpsn"/>
</dbReference>
<keyword evidence="9 11" id="KW-0675">Receptor</keyword>
<comment type="similarity">
    <text evidence="11">Belongs to the G-protein coupled receptor 1 family.</text>
</comment>
<evidence type="ECO:0000256" key="10">
    <source>
        <dbReference type="ARBA" id="ARBA00023224"/>
    </source>
</evidence>
<dbReference type="PROSITE" id="PS50262">
    <property type="entry name" value="G_PROTEIN_RECEP_F1_2"/>
    <property type="match status" value="1"/>
</dbReference>
<evidence type="ECO:0000256" key="9">
    <source>
        <dbReference type="ARBA" id="ARBA00023170"/>
    </source>
</evidence>
<dbReference type="PROSITE" id="PS00237">
    <property type="entry name" value="G_PROTEIN_RECEP_F1_1"/>
    <property type="match status" value="1"/>
</dbReference>
<feature type="transmembrane region" description="Helical" evidence="12">
    <location>
        <begin position="413"/>
        <end position="434"/>
    </location>
</feature>
<dbReference type="GO" id="GO:0004984">
    <property type="term" value="F:olfactory receptor activity"/>
    <property type="evidence" value="ECO:0007669"/>
    <property type="project" value="InterPro"/>
</dbReference>
<dbReference type="AlphaFoldDB" id="I3N815"/>
<keyword evidence="7 11" id="KW-0297">G-protein coupled receptor</keyword>